<evidence type="ECO:0000256" key="7">
    <source>
        <dbReference type="ARBA" id="ARBA00049339"/>
    </source>
</evidence>
<dbReference type="PRINTS" id="PR01038">
    <property type="entry name" value="TRNASYNTHARG"/>
</dbReference>
<proteinExistence type="inferred from homology"/>
<evidence type="ECO:0000259" key="10">
    <source>
        <dbReference type="SMART" id="SM00836"/>
    </source>
</evidence>
<evidence type="ECO:0000256" key="4">
    <source>
        <dbReference type="ARBA" id="ARBA00022840"/>
    </source>
</evidence>
<dbReference type="Gene3D" id="3.30.1360.70">
    <property type="entry name" value="Arginyl tRNA synthetase N-terminal domain"/>
    <property type="match status" value="1"/>
</dbReference>
<dbReference type="Pfam" id="PF05746">
    <property type="entry name" value="DALR_1"/>
    <property type="match status" value="1"/>
</dbReference>
<feature type="short sequence motif" description="'HIGH' region" evidence="8">
    <location>
        <begin position="124"/>
        <end position="134"/>
    </location>
</feature>
<dbReference type="GO" id="GO:0006420">
    <property type="term" value="P:arginyl-tRNA aminoacylation"/>
    <property type="evidence" value="ECO:0007669"/>
    <property type="project" value="UniProtKB-UniRule"/>
</dbReference>
<dbReference type="FunFam" id="1.10.730.10:FF:000006">
    <property type="entry name" value="Arginyl-tRNA synthetase 2, mitochondrial"/>
    <property type="match status" value="1"/>
</dbReference>
<keyword evidence="4 8" id="KW-0067">ATP-binding</keyword>
<dbReference type="GO" id="GO:0005524">
    <property type="term" value="F:ATP binding"/>
    <property type="evidence" value="ECO:0007669"/>
    <property type="project" value="UniProtKB-UniRule"/>
</dbReference>
<dbReference type="InterPro" id="IPR008909">
    <property type="entry name" value="DALR_anticod-bd"/>
</dbReference>
<comment type="subcellular location">
    <subcellularLocation>
        <location evidence="8">Cytoplasm</location>
    </subcellularLocation>
</comment>
<evidence type="ECO:0000256" key="5">
    <source>
        <dbReference type="ARBA" id="ARBA00022917"/>
    </source>
</evidence>
<dbReference type="SMART" id="SM01016">
    <property type="entry name" value="Arg_tRNA_synt_N"/>
    <property type="match status" value="1"/>
</dbReference>
<evidence type="ECO:0000259" key="11">
    <source>
        <dbReference type="SMART" id="SM01016"/>
    </source>
</evidence>
<dbReference type="SUPFAM" id="SSF52374">
    <property type="entry name" value="Nucleotidylyl transferase"/>
    <property type="match status" value="1"/>
</dbReference>
<dbReference type="EC" id="6.1.1.19" evidence="8"/>
<evidence type="ECO:0000313" key="12">
    <source>
        <dbReference type="EMBL" id="OHA77354.1"/>
    </source>
</evidence>
<comment type="caution">
    <text evidence="12">The sequence shown here is derived from an EMBL/GenBank/DDBJ whole genome shotgun (WGS) entry which is preliminary data.</text>
</comment>
<dbReference type="GO" id="GO:0004814">
    <property type="term" value="F:arginine-tRNA ligase activity"/>
    <property type="evidence" value="ECO:0007669"/>
    <property type="project" value="UniProtKB-UniRule"/>
</dbReference>
<keyword evidence="6 8" id="KW-0030">Aminoacyl-tRNA synthetase</keyword>
<dbReference type="PANTHER" id="PTHR11956:SF5">
    <property type="entry name" value="ARGININE--TRNA LIGASE, CYTOPLASMIC"/>
    <property type="match status" value="1"/>
</dbReference>
<dbReference type="Pfam" id="PF03485">
    <property type="entry name" value="Arg_tRNA_synt_N"/>
    <property type="match status" value="1"/>
</dbReference>
<evidence type="ECO:0000256" key="3">
    <source>
        <dbReference type="ARBA" id="ARBA00022741"/>
    </source>
</evidence>
<dbReference type="SUPFAM" id="SSF55190">
    <property type="entry name" value="Arginyl-tRNA synthetase (ArgRS), N-terminal 'additional' domain"/>
    <property type="match status" value="1"/>
</dbReference>
<dbReference type="InterPro" id="IPR036695">
    <property type="entry name" value="Arg-tRNA-synth_N_sf"/>
</dbReference>
<feature type="domain" description="DALR anticodon binding" evidence="10">
    <location>
        <begin position="458"/>
        <end position="576"/>
    </location>
</feature>
<dbReference type="Proteomes" id="UP000178222">
    <property type="component" value="Unassembled WGS sequence"/>
</dbReference>
<evidence type="ECO:0000256" key="6">
    <source>
        <dbReference type="ARBA" id="ARBA00023146"/>
    </source>
</evidence>
<dbReference type="Gene3D" id="1.10.730.10">
    <property type="entry name" value="Isoleucyl-tRNA Synthetase, Domain 1"/>
    <property type="match status" value="1"/>
</dbReference>
<dbReference type="InterPro" id="IPR009080">
    <property type="entry name" value="tRNAsynth_Ia_anticodon-bd"/>
</dbReference>
<dbReference type="AlphaFoldDB" id="A0A1G2RWZ5"/>
<evidence type="ECO:0000256" key="1">
    <source>
        <dbReference type="ARBA" id="ARBA00005594"/>
    </source>
</evidence>
<dbReference type="NCBIfam" id="TIGR00456">
    <property type="entry name" value="argS"/>
    <property type="match status" value="1"/>
</dbReference>
<keyword evidence="5 8" id="KW-0648">Protein biosynthesis</keyword>
<dbReference type="InterPro" id="IPR014729">
    <property type="entry name" value="Rossmann-like_a/b/a_fold"/>
</dbReference>
<feature type="domain" description="Arginyl tRNA synthetase N-terminal" evidence="11">
    <location>
        <begin position="4"/>
        <end position="87"/>
    </location>
</feature>
<dbReference type="Gene3D" id="3.40.50.620">
    <property type="entry name" value="HUPs"/>
    <property type="match status" value="1"/>
</dbReference>
<comment type="subunit">
    <text evidence="8">Monomer.</text>
</comment>
<name>A0A1G2RWZ5_9BACT</name>
<gene>
    <name evidence="8" type="primary">argS</name>
    <name evidence="12" type="ORF">A3J30_00070</name>
</gene>
<dbReference type="InterPro" id="IPR005148">
    <property type="entry name" value="Arg-tRNA-synth_N"/>
</dbReference>
<dbReference type="SUPFAM" id="SSF47323">
    <property type="entry name" value="Anticodon-binding domain of a subclass of class I aminoacyl-tRNA synthetases"/>
    <property type="match status" value="1"/>
</dbReference>
<evidence type="ECO:0000256" key="2">
    <source>
        <dbReference type="ARBA" id="ARBA00022598"/>
    </source>
</evidence>
<accession>A0A1G2RWZ5</accession>
<dbReference type="InterPro" id="IPR035684">
    <property type="entry name" value="ArgRS_core"/>
</dbReference>
<evidence type="ECO:0000313" key="13">
    <source>
        <dbReference type="Proteomes" id="UP000178222"/>
    </source>
</evidence>
<dbReference type="GO" id="GO:0005737">
    <property type="term" value="C:cytoplasm"/>
    <property type="evidence" value="ECO:0007669"/>
    <property type="project" value="UniProtKB-SubCell"/>
</dbReference>
<comment type="catalytic activity">
    <reaction evidence="7 8">
        <text>tRNA(Arg) + L-arginine + ATP = L-arginyl-tRNA(Arg) + AMP + diphosphate</text>
        <dbReference type="Rhea" id="RHEA:20301"/>
        <dbReference type="Rhea" id="RHEA-COMP:9658"/>
        <dbReference type="Rhea" id="RHEA-COMP:9673"/>
        <dbReference type="ChEBI" id="CHEBI:30616"/>
        <dbReference type="ChEBI" id="CHEBI:32682"/>
        <dbReference type="ChEBI" id="CHEBI:33019"/>
        <dbReference type="ChEBI" id="CHEBI:78442"/>
        <dbReference type="ChEBI" id="CHEBI:78513"/>
        <dbReference type="ChEBI" id="CHEBI:456215"/>
        <dbReference type="EC" id="6.1.1.19"/>
    </reaction>
</comment>
<dbReference type="PANTHER" id="PTHR11956">
    <property type="entry name" value="ARGINYL-TRNA SYNTHETASE"/>
    <property type="match status" value="1"/>
</dbReference>
<keyword evidence="2 8" id="KW-0436">Ligase</keyword>
<sequence>MIRGELENIVGRAVGELGVKERQNISLEHPENPDHGDYATSVAFVLAKQLRKSPEEIAQQIVSKFDIRNSDFLNEVKAAGGFVNFFLSKECLLQELERVVKEKEKYGASDLLAGKRVMIEFTDPNPFKEFHIGHLYSNAVGESIARLLGANGAQLKRANYQGDVGLHVAKAIWGMKQLSHKMPKESDSLSVKARWLGMCYAAGALAYEEDERARQEIGELNKKIFAKDKEIKELYKKGRKWSLERFEESYRRLGTKFDYYYFERDAGERGLDIVRQNIPKGIFQESEGAVIFLGEKYGLHNRVFINSQGLPTYEAKELGLAPTKYKDFKYDRSIIVTGNEIVEYFKVLIAALKQIYPELGEKTVHLSHGMVRLPEGKISSRKGNVITGEGLLDEVKERAHKLAAGSEAVLSAREKEEVAEKVAVAAVKYSLLRVALGKDIIFDFEKSLSLEGDSGPYLLYTYARCKSIVRKSKIKNQKLKLQINPQNLSKEELDILRTAYKFPEVVRQAAEKYAPNLLCSFTFDLAQKYNAFYNAHRVLEADTKEQKEFRLLLTASTAQLLQNCLHLLGIQILEKM</sequence>
<dbReference type="EMBL" id="MHUL01000008">
    <property type="protein sequence ID" value="OHA77354.1"/>
    <property type="molecule type" value="Genomic_DNA"/>
</dbReference>
<dbReference type="HAMAP" id="MF_00123">
    <property type="entry name" value="Arg_tRNA_synth"/>
    <property type="match status" value="1"/>
</dbReference>
<evidence type="ECO:0000256" key="8">
    <source>
        <dbReference type="HAMAP-Rule" id="MF_00123"/>
    </source>
</evidence>
<dbReference type="InterPro" id="IPR001278">
    <property type="entry name" value="Arg-tRNA-ligase"/>
</dbReference>
<dbReference type="SMART" id="SM00836">
    <property type="entry name" value="DALR_1"/>
    <property type="match status" value="1"/>
</dbReference>
<protein>
    <recommendedName>
        <fullName evidence="8">Arginine--tRNA ligase</fullName>
        <ecNumber evidence="8">6.1.1.19</ecNumber>
    </recommendedName>
    <alternativeName>
        <fullName evidence="8">Arginyl-tRNA synthetase</fullName>
        <shortName evidence="8">ArgRS</shortName>
    </alternativeName>
</protein>
<organism evidence="12 13">
    <name type="scientific">Candidatus Wildermuthbacteria bacterium RIFCSPLOWO2_02_FULL_47_9c</name>
    <dbReference type="NCBI Taxonomy" id="1802466"/>
    <lineage>
        <taxon>Bacteria</taxon>
        <taxon>Candidatus Wildermuthiibacteriota</taxon>
    </lineage>
</organism>
<comment type="similarity">
    <text evidence="1 8 9">Belongs to the class-I aminoacyl-tRNA synthetase family.</text>
</comment>
<dbReference type="Pfam" id="PF00750">
    <property type="entry name" value="tRNA-synt_1d"/>
    <property type="match status" value="1"/>
</dbReference>
<keyword evidence="3 8" id="KW-0547">Nucleotide-binding</keyword>
<reference evidence="12 13" key="1">
    <citation type="journal article" date="2016" name="Nat. Commun.">
        <title>Thousands of microbial genomes shed light on interconnected biogeochemical processes in an aquifer system.</title>
        <authorList>
            <person name="Anantharaman K."/>
            <person name="Brown C.T."/>
            <person name="Hug L.A."/>
            <person name="Sharon I."/>
            <person name="Castelle C.J."/>
            <person name="Probst A.J."/>
            <person name="Thomas B.C."/>
            <person name="Singh A."/>
            <person name="Wilkins M.J."/>
            <person name="Karaoz U."/>
            <person name="Brodie E.L."/>
            <person name="Williams K.H."/>
            <person name="Hubbard S.S."/>
            <person name="Banfield J.F."/>
        </authorList>
    </citation>
    <scope>NUCLEOTIDE SEQUENCE [LARGE SCALE GENOMIC DNA]</scope>
</reference>
<evidence type="ECO:0000256" key="9">
    <source>
        <dbReference type="RuleBase" id="RU363038"/>
    </source>
</evidence>
<keyword evidence="8" id="KW-0963">Cytoplasm</keyword>